<dbReference type="EMBL" id="FR839629">
    <property type="protein sequence ID" value="CCA38572.1"/>
    <property type="molecule type" value="Genomic_DNA"/>
</dbReference>
<gene>
    <name evidence="1" type="ordered locus">PP7435_Chr2-0890</name>
</gene>
<dbReference type="Pfam" id="PF10448">
    <property type="entry name" value="POC3_POC4"/>
    <property type="match status" value="1"/>
</dbReference>
<dbReference type="HOGENOM" id="CLU_1886515_0_0_1"/>
<dbReference type="AlphaFoldDB" id="F2QT44"/>
<dbReference type="Proteomes" id="UP000006853">
    <property type="component" value="Chromosome 2"/>
</dbReference>
<reference evidence="1 2" key="1">
    <citation type="journal article" date="2011" name="J. Biotechnol.">
        <title>High-quality genome sequence of Pichia pastoris CBS7435.</title>
        <authorList>
            <person name="Kuberl A."/>
            <person name="Schneider J."/>
            <person name="Thallinger G.G."/>
            <person name="Anderl I."/>
            <person name="Wibberg D."/>
            <person name="Hajek T."/>
            <person name="Jaenicke S."/>
            <person name="Brinkrolf K."/>
            <person name="Goesmann A."/>
            <person name="Szczepanowski R."/>
            <person name="Puhler A."/>
            <person name="Schwab H."/>
            <person name="Glieder A."/>
            <person name="Pichler H."/>
        </authorList>
    </citation>
    <scope>NUCLEOTIDE SEQUENCE [LARGE SCALE GENOMIC DNA]</scope>
    <source>
        <strain evidence="2">ATCC 76273 / CBS 7435 / CECT 11047 / NRRL Y-11430 / Wegner 21-1</strain>
    </source>
</reference>
<evidence type="ECO:0008006" key="3">
    <source>
        <dbReference type="Google" id="ProtNLM"/>
    </source>
</evidence>
<evidence type="ECO:0000313" key="1">
    <source>
        <dbReference type="EMBL" id="CCA38572.1"/>
    </source>
</evidence>
<dbReference type="InterPro" id="IPR018854">
    <property type="entry name" value="Psome_chaperone_3/4"/>
</dbReference>
<sequence>MGWNIRRLENGDLCCTITEFEDKIIIQITYAGQLDTTFQVLREDVQVLVGNTLVSDGTDLKNRVIAGEIGKLLALESNKQLILSVSSKIWKCMQGSEFDIMTRVLSTLKDTMNENPKLRAQYEQTSKKERDYYIV</sequence>
<reference evidence="1 2" key="3">
    <citation type="journal article" date="2016" name="FEMS Yeast Res.">
        <title>Curation of the genome annotation of Pichia pastoris (Komagataella phaffii) CBS7435 from gene level to protein function.</title>
        <authorList>
            <person name="Valli M."/>
            <person name="Tatto N.E."/>
            <person name="Peymann A."/>
            <person name="Gruber C."/>
            <person name="Landes N."/>
            <person name="Ekker H."/>
            <person name="Thallinger G.G."/>
            <person name="Mattanovich D."/>
            <person name="Gasser B."/>
            <person name="Graf A.B."/>
        </authorList>
    </citation>
    <scope>GENOME REANNOTATION</scope>
    <source>
        <strain evidence="1 2">ATCC 76273 / CBS 7435 / CECT 11047 / NRRL Y-11430 / Wegner 21-1</strain>
    </source>
</reference>
<dbReference type="Gene3D" id="3.30.230.90">
    <property type="match status" value="1"/>
</dbReference>
<reference key="2">
    <citation type="submission" date="2011-04" db="EMBL/GenBank/DDBJ databases">
        <title>High-quality genome sequence of Pichia pastoris CBS 7435.</title>
        <authorList>
            <person name="Kueberl A."/>
            <person name="Schneider J."/>
            <person name="Thallinger G.G."/>
            <person name="Anderl I."/>
            <person name="Wibberg D."/>
            <person name="Hajek T."/>
            <person name="Jaenicke S."/>
            <person name="Brinkrolf K."/>
            <person name="Goesmann A."/>
            <person name="Szczepanowski R."/>
            <person name="Puehler A."/>
            <person name="Schwab H."/>
            <person name="Glieder A."/>
            <person name="Pichler H."/>
        </authorList>
    </citation>
    <scope>NUCLEOTIDE SEQUENCE</scope>
    <source>
        <strain>CBS 7435</strain>
    </source>
</reference>
<name>F2QT44_KOMPC</name>
<evidence type="ECO:0000313" key="2">
    <source>
        <dbReference type="Proteomes" id="UP000006853"/>
    </source>
</evidence>
<dbReference type="InterPro" id="IPR053720">
    <property type="entry name" value="Psm_Assembly_Chaperone"/>
</dbReference>
<keyword evidence="2" id="KW-1185">Reference proteome</keyword>
<accession>F2QT44</accession>
<proteinExistence type="predicted"/>
<protein>
    <recommendedName>
        <fullName evidence="3">Proteasome assembly chaperone 3</fullName>
    </recommendedName>
</protein>
<organism evidence="1 2">
    <name type="scientific">Komagataella phaffii (strain ATCC 76273 / CBS 7435 / CECT 11047 / NRRL Y-11430 / Wegner 21-1)</name>
    <name type="common">Yeast</name>
    <name type="synonym">Pichia pastoris</name>
    <dbReference type="NCBI Taxonomy" id="981350"/>
    <lineage>
        <taxon>Eukaryota</taxon>
        <taxon>Fungi</taxon>
        <taxon>Dikarya</taxon>
        <taxon>Ascomycota</taxon>
        <taxon>Saccharomycotina</taxon>
        <taxon>Pichiomycetes</taxon>
        <taxon>Pichiales</taxon>
        <taxon>Pichiaceae</taxon>
        <taxon>Komagataella</taxon>
    </lineage>
</organism>